<gene>
    <name evidence="2" type="ORF">ETD85_52820</name>
</gene>
<keyword evidence="2" id="KW-0540">Nuclease</keyword>
<sequence length="58" mass="6499">MRNASCVWQSGEIANRQRSRSSTPSRIRNGTPPSRLIRGASHCPRRTPTATEIPRIAR</sequence>
<reference evidence="2 3" key="1">
    <citation type="submission" date="2019-05" db="EMBL/GenBank/DDBJ databases">
        <title>Draft genome sequence of Nonomuraea zeae DSM 100528.</title>
        <authorList>
            <person name="Saricaoglu S."/>
            <person name="Isik K."/>
        </authorList>
    </citation>
    <scope>NUCLEOTIDE SEQUENCE [LARGE SCALE GENOMIC DNA]</scope>
    <source>
        <strain evidence="2 3">DSM 100528</strain>
    </source>
</reference>
<keyword evidence="2" id="KW-0378">Hydrolase</keyword>
<comment type="caution">
    <text evidence="2">The sequence shown here is derived from an EMBL/GenBank/DDBJ whole genome shotgun (WGS) entry which is preliminary data.</text>
</comment>
<dbReference type="Pfam" id="PF09570">
    <property type="entry name" value="RE_SinI"/>
    <property type="match status" value="1"/>
</dbReference>
<name>A0A5S4FHX3_9ACTN</name>
<evidence type="ECO:0000256" key="1">
    <source>
        <dbReference type="SAM" id="MobiDB-lite"/>
    </source>
</evidence>
<proteinExistence type="predicted"/>
<dbReference type="AlphaFoldDB" id="A0A5S4FHX3"/>
<dbReference type="GO" id="GO:0009307">
    <property type="term" value="P:DNA restriction-modification system"/>
    <property type="evidence" value="ECO:0007669"/>
    <property type="project" value="InterPro"/>
</dbReference>
<keyword evidence="3" id="KW-1185">Reference proteome</keyword>
<evidence type="ECO:0000313" key="2">
    <source>
        <dbReference type="EMBL" id="TMR19394.1"/>
    </source>
</evidence>
<dbReference type="Proteomes" id="UP000306628">
    <property type="component" value="Unassembled WGS sequence"/>
</dbReference>
<organism evidence="2 3">
    <name type="scientific">Nonomuraea zeae</name>
    <dbReference type="NCBI Taxonomy" id="1642303"/>
    <lineage>
        <taxon>Bacteria</taxon>
        <taxon>Bacillati</taxon>
        <taxon>Actinomycetota</taxon>
        <taxon>Actinomycetes</taxon>
        <taxon>Streptosporangiales</taxon>
        <taxon>Streptosporangiaceae</taxon>
        <taxon>Nonomuraea</taxon>
    </lineage>
</organism>
<keyword evidence="2" id="KW-0255">Endonuclease</keyword>
<feature type="compositionally biased region" description="Polar residues" evidence="1">
    <location>
        <begin position="20"/>
        <end position="32"/>
    </location>
</feature>
<dbReference type="GO" id="GO:0009036">
    <property type="term" value="F:type II site-specific deoxyribonuclease activity"/>
    <property type="evidence" value="ECO:0007669"/>
    <property type="project" value="InterPro"/>
</dbReference>
<feature type="region of interest" description="Disordered" evidence="1">
    <location>
        <begin position="1"/>
        <end position="58"/>
    </location>
</feature>
<dbReference type="GO" id="GO:0003677">
    <property type="term" value="F:DNA binding"/>
    <property type="evidence" value="ECO:0007669"/>
    <property type="project" value="InterPro"/>
</dbReference>
<evidence type="ECO:0000313" key="3">
    <source>
        <dbReference type="Proteomes" id="UP000306628"/>
    </source>
</evidence>
<accession>A0A5S4FHX3</accession>
<dbReference type="EMBL" id="VCKX01000328">
    <property type="protein sequence ID" value="TMR19394.1"/>
    <property type="molecule type" value="Genomic_DNA"/>
</dbReference>
<dbReference type="InterPro" id="IPR019070">
    <property type="entry name" value="Restrct_endonuc_II_SinI"/>
</dbReference>
<protein>
    <submittedName>
        <fullName evidence="2">SinI family restriction endonuclease</fullName>
    </submittedName>
</protein>